<reference evidence="2" key="1">
    <citation type="submission" date="2023-08" db="EMBL/GenBank/DDBJ databases">
        <title>Black Yeasts Isolated from many extreme environments.</title>
        <authorList>
            <person name="Coleine C."/>
            <person name="Stajich J.E."/>
            <person name="Selbmann L."/>
        </authorList>
    </citation>
    <scope>NUCLEOTIDE SEQUENCE</scope>
    <source>
        <strain evidence="2">CCFEE 5810</strain>
    </source>
</reference>
<proteinExistence type="predicted"/>
<dbReference type="Proteomes" id="UP001310594">
    <property type="component" value="Unassembled WGS sequence"/>
</dbReference>
<accession>A0AAN7W0Z2</accession>
<dbReference type="AlphaFoldDB" id="A0AAN7W0Z2"/>
<protein>
    <submittedName>
        <fullName evidence="2">Uncharacterized protein</fullName>
    </submittedName>
</protein>
<name>A0AAN7W0Z2_9PEZI</name>
<evidence type="ECO:0000313" key="2">
    <source>
        <dbReference type="EMBL" id="KAK5693524.1"/>
    </source>
</evidence>
<evidence type="ECO:0000313" key="3">
    <source>
        <dbReference type="Proteomes" id="UP001310594"/>
    </source>
</evidence>
<evidence type="ECO:0000256" key="1">
    <source>
        <dbReference type="SAM" id="MobiDB-lite"/>
    </source>
</evidence>
<feature type="region of interest" description="Disordered" evidence="1">
    <location>
        <begin position="53"/>
        <end position="86"/>
    </location>
</feature>
<comment type="caution">
    <text evidence="2">The sequence shown here is derived from an EMBL/GenBank/DDBJ whole genome shotgun (WGS) entry which is preliminary data.</text>
</comment>
<sequence>MAPEKPVASASGADEGDLMKAFQELAKGERTAAALENQLSSMEAKIEALLAEAEKEQEEVERMRAGRLDGSADGSGQEPEQSNKQK</sequence>
<dbReference type="EMBL" id="JAVRQU010000017">
    <property type="protein sequence ID" value="KAK5693524.1"/>
    <property type="molecule type" value="Genomic_DNA"/>
</dbReference>
<gene>
    <name evidence="2" type="ORF">LTR97_010093</name>
</gene>
<organism evidence="2 3">
    <name type="scientific">Elasticomyces elasticus</name>
    <dbReference type="NCBI Taxonomy" id="574655"/>
    <lineage>
        <taxon>Eukaryota</taxon>
        <taxon>Fungi</taxon>
        <taxon>Dikarya</taxon>
        <taxon>Ascomycota</taxon>
        <taxon>Pezizomycotina</taxon>
        <taxon>Dothideomycetes</taxon>
        <taxon>Dothideomycetidae</taxon>
        <taxon>Mycosphaerellales</taxon>
        <taxon>Teratosphaeriaceae</taxon>
        <taxon>Elasticomyces</taxon>
    </lineage>
</organism>